<dbReference type="PATRIC" id="fig|1492738.3.peg.1311"/>
<dbReference type="Proteomes" id="UP000027064">
    <property type="component" value="Unassembled WGS sequence"/>
</dbReference>
<name>A0A066WNW0_9FLAO</name>
<dbReference type="eggNOG" id="ENOG5033878">
    <property type="taxonomic scope" value="Bacteria"/>
</dbReference>
<evidence type="ECO:0000256" key="1">
    <source>
        <dbReference type="SAM" id="Phobius"/>
    </source>
</evidence>
<comment type="caution">
    <text evidence="2">The sequence shown here is derived from an EMBL/GenBank/DDBJ whole genome shotgun (WGS) entry which is preliminary data.</text>
</comment>
<feature type="transmembrane region" description="Helical" evidence="1">
    <location>
        <begin position="27"/>
        <end position="44"/>
    </location>
</feature>
<keyword evidence="1" id="KW-1133">Transmembrane helix</keyword>
<feature type="transmembrane region" description="Helical" evidence="1">
    <location>
        <begin position="90"/>
        <end position="123"/>
    </location>
</feature>
<reference evidence="2 3" key="1">
    <citation type="submission" date="2014-05" db="EMBL/GenBank/DDBJ databases">
        <title>Genome Sequence of Flavobacterium sp. EM1321.</title>
        <authorList>
            <person name="Shin S.-K."/>
            <person name="Yi H."/>
        </authorList>
    </citation>
    <scope>NUCLEOTIDE SEQUENCE [LARGE SCALE GENOMIC DNA]</scope>
    <source>
        <strain evidence="2 3">EM1321</strain>
    </source>
</reference>
<feature type="transmembrane region" description="Helical" evidence="1">
    <location>
        <begin position="51"/>
        <end position="70"/>
    </location>
</feature>
<dbReference type="EMBL" id="JNCA01000011">
    <property type="protein sequence ID" value="KDN55717.1"/>
    <property type="molecule type" value="Genomic_DNA"/>
</dbReference>
<keyword evidence="3" id="KW-1185">Reference proteome</keyword>
<keyword evidence="1" id="KW-0812">Transmembrane</keyword>
<keyword evidence="1" id="KW-0472">Membrane</keyword>
<proteinExistence type="predicted"/>
<sequence length="160" mass="18642">MWLLKLLILGVFSLIFFQDYKDRKVYWFLYPVVGILVFILQAQILPLNIALINSGVNLLLVLFLLIFSYLYARLKLKKSLLQSVLGLGDILFFIAIAFSFSIVSFWVLFVFSLIFSLILHLVLKYKQIEKTVPLAGYMSLFFAAVYSLSFFCNFHFLYAY</sequence>
<evidence type="ECO:0008006" key="4">
    <source>
        <dbReference type="Google" id="ProtNLM"/>
    </source>
</evidence>
<dbReference type="STRING" id="1492738.FEM21_13190"/>
<evidence type="ECO:0000313" key="3">
    <source>
        <dbReference type="Proteomes" id="UP000027064"/>
    </source>
</evidence>
<gene>
    <name evidence="2" type="ORF">FEM21_13190</name>
</gene>
<accession>A0A066WNW0</accession>
<feature type="transmembrane region" description="Helical" evidence="1">
    <location>
        <begin position="135"/>
        <end position="158"/>
    </location>
</feature>
<organism evidence="2 3">
    <name type="scientific">Flavobacterium seoulense</name>
    <dbReference type="NCBI Taxonomy" id="1492738"/>
    <lineage>
        <taxon>Bacteria</taxon>
        <taxon>Pseudomonadati</taxon>
        <taxon>Bacteroidota</taxon>
        <taxon>Flavobacteriia</taxon>
        <taxon>Flavobacteriales</taxon>
        <taxon>Flavobacteriaceae</taxon>
        <taxon>Flavobacterium</taxon>
    </lineage>
</organism>
<evidence type="ECO:0000313" key="2">
    <source>
        <dbReference type="EMBL" id="KDN55717.1"/>
    </source>
</evidence>
<dbReference type="AlphaFoldDB" id="A0A066WNW0"/>
<protein>
    <recommendedName>
        <fullName evidence="4">General secretion pathway protein</fullName>
    </recommendedName>
</protein>